<evidence type="ECO:0000313" key="9">
    <source>
        <dbReference type="EMBL" id="KAK3610374.1"/>
    </source>
</evidence>
<dbReference type="InterPro" id="IPR007599">
    <property type="entry name" value="DER1"/>
</dbReference>
<dbReference type="PANTHER" id="PTHR11009">
    <property type="entry name" value="DER1-LIKE PROTEIN, DERLIN"/>
    <property type="match status" value="1"/>
</dbReference>
<comment type="caution">
    <text evidence="9">The sequence shown here is derived from an EMBL/GenBank/DDBJ whole genome shotgun (WGS) entry which is preliminary data.</text>
</comment>
<feature type="region of interest" description="Disordered" evidence="8">
    <location>
        <begin position="223"/>
        <end position="251"/>
    </location>
</feature>
<evidence type="ECO:0000256" key="1">
    <source>
        <dbReference type="ARBA" id="ARBA00004477"/>
    </source>
</evidence>
<gene>
    <name evidence="9" type="ORF">CHS0354_008650</name>
</gene>
<keyword evidence="5 7" id="KW-1133">Transmembrane helix</keyword>
<organism evidence="9 10">
    <name type="scientific">Potamilus streckersoni</name>
    <dbReference type="NCBI Taxonomy" id="2493646"/>
    <lineage>
        <taxon>Eukaryota</taxon>
        <taxon>Metazoa</taxon>
        <taxon>Spiralia</taxon>
        <taxon>Lophotrochozoa</taxon>
        <taxon>Mollusca</taxon>
        <taxon>Bivalvia</taxon>
        <taxon>Autobranchia</taxon>
        <taxon>Heteroconchia</taxon>
        <taxon>Palaeoheterodonta</taxon>
        <taxon>Unionida</taxon>
        <taxon>Unionoidea</taxon>
        <taxon>Unionidae</taxon>
        <taxon>Ambleminae</taxon>
        <taxon>Lampsilini</taxon>
        <taxon>Potamilus</taxon>
    </lineage>
</organism>
<evidence type="ECO:0000256" key="4">
    <source>
        <dbReference type="ARBA" id="ARBA00022824"/>
    </source>
</evidence>
<evidence type="ECO:0000313" key="10">
    <source>
        <dbReference type="Proteomes" id="UP001195483"/>
    </source>
</evidence>
<dbReference type="EMBL" id="JAEAOA010000568">
    <property type="protein sequence ID" value="KAK3610374.1"/>
    <property type="molecule type" value="Genomic_DNA"/>
</dbReference>
<reference evidence="9" key="3">
    <citation type="submission" date="2023-05" db="EMBL/GenBank/DDBJ databases">
        <authorList>
            <person name="Smith C.H."/>
        </authorList>
    </citation>
    <scope>NUCLEOTIDE SEQUENCE</scope>
    <source>
        <strain evidence="9">CHS0354</strain>
        <tissue evidence="9">Mantle</tissue>
    </source>
</reference>
<dbReference type="AlphaFoldDB" id="A0AAE0THB3"/>
<comment type="function">
    <text evidence="7">May be involved in the degradation of misfolded endoplasmic reticulum (ER) luminal proteins.</text>
</comment>
<feature type="transmembrane region" description="Helical" evidence="7">
    <location>
        <begin position="20"/>
        <end position="45"/>
    </location>
</feature>
<name>A0AAE0THB3_9BIVA</name>
<reference evidence="9" key="2">
    <citation type="journal article" date="2021" name="Genome Biol. Evol.">
        <title>Developing a high-quality reference genome for a parasitic bivalve with doubly uniparental inheritance (Bivalvia: Unionida).</title>
        <authorList>
            <person name="Smith C.H."/>
        </authorList>
    </citation>
    <scope>NUCLEOTIDE SEQUENCE</scope>
    <source>
        <strain evidence="9">CHS0354</strain>
        <tissue evidence="9">Mantle</tissue>
    </source>
</reference>
<dbReference type="InterPro" id="IPR035952">
    <property type="entry name" value="Rhomboid-like_sf"/>
</dbReference>
<keyword evidence="4 7" id="KW-0256">Endoplasmic reticulum</keyword>
<dbReference type="Proteomes" id="UP001195483">
    <property type="component" value="Unassembled WGS sequence"/>
</dbReference>
<dbReference type="Pfam" id="PF04511">
    <property type="entry name" value="DER1"/>
    <property type="match status" value="1"/>
</dbReference>
<comment type="similarity">
    <text evidence="2 7">Belongs to the derlin family.</text>
</comment>
<evidence type="ECO:0000256" key="7">
    <source>
        <dbReference type="RuleBase" id="RU363059"/>
    </source>
</evidence>
<evidence type="ECO:0000256" key="2">
    <source>
        <dbReference type="ARBA" id="ARBA00008917"/>
    </source>
</evidence>
<dbReference type="GO" id="GO:0005789">
    <property type="term" value="C:endoplasmic reticulum membrane"/>
    <property type="evidence" value="ECO:0007669"/>
    <property type="project" value="UniProtKB-SubCell"/>
</dbReference>
<feature type="transmembrane region" description="Helical" evidence="7">
    <location>
        <begin position="100"/>
        <end position="122"/>
    </location>
</feature>
<dbReference type="GO" id="GO:0006950">
    <property type="term" value="P:response to stress"/>
    <property type="evidence" value="ECO:0007669"/>
    <property type="project" value="UniProtKB-ARBA"/>
</dbReference>
<keyword evidence="3 7" id="KW-0812">Transmembrane</keyword>
<dbReference type="SUPFAM" id="SSF144091">
    <property type="entry name" value="Rhomboid-like"/>
    <property type="match status" value="1"/>
</dbReference>
<evidence type="ECO:0000256" key="6">
    <source>
        <dbReference type="ARBA" id="ARBA00023136"/>
    </source>
</evidence>
<feature type="transmembrane region" description="Helical" evidence="7">
    <location>
        <begin position="142"/>
        <end position="161"/>
    </location>
</feature>
<sequence>MASNDIGDWYRSIPQITKYWFTGSVILPLLGRFGLLNPMHMLLIFESVIYKFQIWRPITAVLFYPIAGSRGFHYLINLYFLYSYSTRLETGIFDGKPAEYVFMLLFNWICLVIIGFIAELSLLMDPMILSVLYIWCQLNKDVIVNFWFGTMFKAMYLPWVLFAFNMIVGGGGLSELIGIIVGHLYFFLMFKYPQDFGGVRLLNAPQILYKFFPNRRGGVSGFGVPPASRRRDNDNDDHGRHAWGRGEQLGR</sequence>
<accession>A0AAE0THB3</accession>
<protein>
    <recommendedName>
        <fullName evidence="7">Derlin</fullName>
    </recommendedName>
</protein>
<feature type="transmembrane region" description="Helical" evidence="7">
    <location>
        <begin position="167"/>
        <end position="190"/>
    </location>
</feature>
<proteinExistence type="inferred from homology"/>
<comment type="subcellular location">
    <subcellularLocation>
        <location evidence="1 7">Endoplasmic reticulum membrane</location>
        <topology evidence="1 7">Multi-pass membrane protein</topology>
    </subcellularLocation>
</comment>
<evidence type="ECO:0000256" key="5">
    <source>
        <dbReference type="ARBA" id="ARBA00022989"/>
    </source>
</evidence>
<feature type="compositionally biased region" description="Basic and acidic residues" evidence="8">
    <location>
        <begin position="229"/>
        <end position="240"/>
    </location>
</feature>
<evidence type="ECO:0000256" key="8">
    <source>
        <dbReference type="SAM" id="MobiDB-lite"/>
    </source>
</evidence>
<reference evidence="9" key="1">
    <citation type="journal article" date="2021" name="Genome Biol. Evol.">
        <title>A High-Quality Reference Genome for a Parasitic Bivalve with Doubly Uniparental Inheritance (Bivalvia: Unionida).</title>
        <authorList>
            <person name="Smith C.H."/>
        </authorList>
    </citation>
    <scope>NUCLEOTIDE SEQUENCE</scope>
    <source>
        <strain evidence="9">CHS0354</strain>
    </source>
</reference>
<feature type="transmembrane region" description="Helical" evidence="7">
    <location>
        <begin position="57"/>
        <end position="80"/>
    </location>
</feature>
<keyword evidence="10" id="KW-1185">Reference proteome</keyword>
<evidence type="ECO:0000256" key="3">
    <source>
        <dbReference type="ARBA" id="ARBA00022692"/>
    </source>
</evidence>
<keyword evidence="6 7" id="KW-0472">Membrane</keyword>